<dbReference type="PANTHER" id="PTHR11814">
    <property type="entry name" value="SULFATE TRANSPORTER"/>
    <property type="match status" value="1"/>
</dbReference>
<feature type="transmembrane region" description="Helical" evidence="5">
    <location>
        <begin position="48"/>
        <end position="67"/>
    </location>
</feature>
<feature type="transmembrane region" description="Helical" evidence="5">
    <location>
        <begin position="249"/>
        <end position="271"/>
    </location>
</feature>
<feature type="transmembrane region" description="Helical" evidence="5">
    <location>
        <begin position="198"/>
        <end position="215"/>
    </location>
</feature>
<protein>
    <submittedName>
        <fullName evidence="7">Sulfate permease</fullName>
    </submittedName>
</protein>
<keyword evidence="4 5" id="KW-0472">Membrane</keyword>
<evidence type="ECO:0000259" key="6">
    <source>
        <dbReference type="PROSITE" id="PS50801"/>
    </source>
</evidence>
<organism evidence="7 8">
    <name type="scientific">Aeoliella straminimaris</name>
    <dbReference type="NCBI Taxonomy" id="2954799"/>
    <lineage>
        <taxon>Bacteria</taxon>
        <taxon>Pseudomonadati</taxon>
        <taxon>Planctomycetota</taxon>
        <taxon>Planctomycetia</taxon>
        <taxon>Pirellulales</taxon>
        <taxon>Lacipirellulaceae</taxon>
        <taxon>Aeoliella</taxon>
    </lineage>
</organism>
<feature type="domain" description="STAS" evidence="6">
    <location>
        <begin position="443"/>
        <end position="544"/>
    </location>
</feature>
<comment type="caution">
    <text evidence="7">The sequence shown here is derived from an EMBL/GenBank/DDBJ whole genome shotgun (WGS) entry which is preliminary data.</text>
</comment>
<keyword evidence="2 5" id="KW-0812">Transmembrane</keyword>
<dbReference type="NCBIfam" id="TIGR00815">
    <property type="entry name" value="sulP"/>
    <property type="match status" value="1"/>
</dbReference>
<evidence type="ECO:0000313" key="7">
    <source>
        <dbReference type="EMBL" id="MCO6042657.1"/>
    </source>
</evidence>
<dbReference type="PROSITE" id="PS50801">
    <property type="entry name" value="STAS"/>
    <property type="match status" value="1"/>
</dbReference>
<dbReference type="Proteomes" id="UP001155241">
    <property type="component" value="Unassembled WGS sequence"/>
</dbReference>
<dbReference type="InterPro" id="IPR002645">
    <property type="entry name" value="STAS_dom"/>
</dbReference>
<dbReference type="InterPro" id="IPR036513">
    <property type="entry name" value="STAS_dom_sf"/>
</dbReference>
<dbReference type="RefSeq" id="WP_252850753.1">
    <property type="nucleotide sequence ID" value="NZ_JAMXLR010000006.1"/>
</dbReference>
<gene>
    <name evidence="7" type="primary">sulP</name>
    <name evidence="7" type="ORF">NG895_01940</name>
</gene>
<keyword evidence="3 5" id="KW-1133">Transmembrane helix</keyword>
<dbReference type="InterPro" id="IPR001902">
    <property type="entry name" value="SLC26A/SulP_fam"/>
</dbReference>
<dbReference type="Pfam" id="PF00916">
    <property type="entry name" value="Sulfate_transp"/>
    <property type="match status" value="1"/>
</dbReference>
<evidence type="ECO:0000256" key="5">
    <source>
        <dbReference type="SAM" id="Phobius"/>
    </source>
</evidence>
<feature type="transmembrane region" description="Helical" evidence="5">
    <location>
        <begin position="344"/>
        <end position="361"/>
    </location>
</feature>
<reference evidence="7" key="1">
    <citation type="submission" date="2022-06" db="EMBL/GenBank/DDBJ databases">
        <title>Aeoliella straminimaris, a novel planctomycete from sediments.</title>
        <authorList>
            <person name="Vitorino I.R."/>
            <person name="Lage O.M."/>
        </authorList>
    </citation>
    <scope>NUCLEOTIDE SEQUENCE</scope>
    <source>
        <strain evidence="7">ICT_H6.2</strain>
    </source>
</reference>
<evidence type="ECO:0000256" key="2">
    <source>
        <dbReference type="ARBA" id="ARBA00022692"/>
    </source>
</evidence>
<dbReference type="SUPFAM" id="SSF52091">
    <property type="entry name" value="SpoIIaa-like"/>
    <property type="match status" value="1"/>
</dbReference>
<comment type="subcellular location">
    <subcellularLocation>
        <location evidence="1">Membrane</location>
        <topology evidence="1">Multi-pass membrane protein</topology>
    </subcellularLocation>
</comment>
<feature type="transmembrane region" description="Helical" evidence="5">
    <location>
        <begin position="382"/>
        <end position="409"/>
    </location>
</feature>
<dbReference type="Gene3D" id="3.30.750.24">
    <property type="entry name" value="STAS domain"/>
    <property type="match status" value="1"/>
</dbReference>
<evidence type="ECO:0000313" key="8">
    <source>
        <dbReference type="Proteomes" id="UP001155241"/>
    </source>
</evidence>
<dbReference type="GO" id="GO:0055085">
    <property type="term" value="P:transmembrane transport"/>
    <property type="evidence" value="ECO:0007669"/>
    <property type="project" value="InterPro"/>
</dbReference>
<feature type="transmembrane region" description="Helical" evidence="5">
    <location>
        <begin position="96"/>
        <end position="120"/>
    </location>
</feature>
<dbReference type="AlphaFoldDB" id="A0A9X2JEY1"/>
<dbReference type="InterPro" id="IPR011547">
    <property type="entry name" value="SLC26A/SulP_dom"/>
</dbReference>
<name>A0A9X2JEY1_9BACT</name>
<feature type="transmembrane region" description="Helical" evidence="5">
    <location>
        <begin position="74"/>
        <end position="90"/>
    </location>
</feature>
<evidence type="ECO:0000256" key="4">
    <source>
        <dbReference type="ARBA" id="ARBA00023136"/>
    </source>
</evidence>
<accession>A0A9X2JEY1</accession>
<proteinExistence type="predicted"/>
<feature type="transmembrane region" description="Helical" evidence="5">
    <location>
        <begin position="21"/>
        <end position="42"/>
    </location>
</feature>
<sequence>MNMQRLPKLIGCLRTYNRQTFLADLLAGVTVGMVALPLAMAFAISSGVAPEIGLYCAVVAGFLISALGGSRTQIGGPTGAFVVVVFGIVADHGLNGLFLCTMMAGAMLIALGVTGLGAAVRFIPRPVVIGFTNGIAILIASTQIKDFFGLQVDKVPGEFLERAHVLAANFHTLSITATLVSIAALAVVLLCRRYLSRVPGAIVAMLLGTLVVTLLDLPVETIGSRFGGIPSGWPTFALPKFDTAEIGPLLLPAFTVAMLGAIESLLSAVVADRMSGDKHNPNVELVAQGIANIASPLFGGLPATGAIARTATNIRSGGKTPVAGMVHALVVLAILLFAAPLAHYIPLSVLAAILLVVAYNMGEWREIPKLLKMSKAEISVWLVTLLLTVFADLTVAVQVGMVLAGLLFIRKVSMTTTVTQVTGEYVEDGRLHSLQDKHIPDYVTIVRIHGPFLFGTTNKLTDLFEHVDAFAPIVILRLRNMTAIDATGLLTLEELADQLHASGRHLILCGARDQPAQRIQQAHVLHHIGQQNVCPHIHAALERALAVHQQQQPLTVEITATT</sequence>
<evidence type="ECO:0000256" key="3">
    <source>
        <dbReference type="ARBA" id="ARBA00022989"/>
    </source>
</evidence>
<dbReference type="EMBL" id="JAMXLR010000006">
    <property type="protein sequence ID" value="MCO6042657.1"/>
    <property type="molecule type" value="Genomic_DNA"/>
</dbReference>
<dbReference type="CDD" id="cd07042">
    <property type="entry name" value="STAS_SulP_like_sulfate_transporter"/>
    <property type="match status" value="1"/>
</dbReference>
<keyword evidence="8" id="KW-1185">Reference proteome</keyword>
<dbReference type="GO" id="GO:0016020">
    <property type="term" value="C:membrane"/>
    <property type="evidence" value="ECO:0007669"/>
    <property type="project" value="UniProtKB-SubCell"/>
</dbReference>
<evidence type="ECO:0000256" key="1">
    <source>
        <dbReference type="ARBA" id="ARBA00004141"/>
    </source>
</evidence>
<dbReference type="Pfam" id="PF01740">
    <property type="entry name" value="STAS"/>
    <property type="match status" value="1"/>
</dbReference>
<feature type="transmembrane region" description="Helical" evidence="5">
    <location>
        <begin position="127"/>
        <end position="144"/>
    </location>
</feature>
<feature type="transmembrane region" description="Helical" evidence="5">
    <location>
        <begin position="164"/>
        <end position="191"/>
    </location>
</feature>